<dbReference type="Gene3D" id="2.40.290.10">
    <property type="match status" value="1"/>
</dbReference>
<feature type="domain" description="Ku" evidence="5">
    <location>
        <begin position="53"/>
        <end position="182"/>
    </location>
</feature>
<feature type="compositionally biased region" description="Low complexity" evidence="4">
    <location>
        <begin position="254"/>
        <end position="263"/>
    </location>
</feature>
<dbReference type="CDD" id="cd00789">
    <property type="entry name" value="KU_like"/>
    <property type="match status" value="1"/>
</dbReference>
<keyword evidence="7" id="KW-1185">Reference proteome</keyword>
<feature type="region of interest" description="Disordered" evidence="4">
    <location>
        <begin position="254"/>
        <end position="333"/>
    </location>
</feature>
<dbReference type="HAMAP" id="MF_01875">
    <property type="entry name" value="Prokaryotic_Ku"/>
    <property type="match status" value="1"/>
</dbReference>
<dbReference type="GO" id="GO:0006310">
    <property type="term" value="P:DNA recombination"/>
    <property type="evidence" value="ECO:0007669"/>
    <property type="project" value="UniProtKB-KW"/>
</dbReference>
<comment type="function">
    <text evidence="3">With LigD forms a non-homologous end joining (NHEJ) DNA repair enzyme, which repairs dsDNA breaks with reduced fidelity. Binds linear dsDNA with 5'- and 3'- overhangs but not closed circular dsDNA nor ssDNA. Recruits and stimulates the ligase activity of LigD.</text>
</comment>
<evidence type="ECO:0000259" key="5">
    <source>
        <dbReference type="SMART" id="SM00559"/>
    </source>
</evidence>
<evidence type="ECO:0000256" key="3">
    <source>
        <dbReference type="HAMAP-Rule" id="MF_01875"/>
    </source>
</evidence>
<reference evidence="6" key="1">
    <citation type="submission" date="2021-01" db="EMBL/GenBank/DDBJ databases">
        <title>Whole genome shotgun sequence of Actinocatenispora rupis NBRC 107355.</title>
        <authorList>
            <person name="Komaki H."/>
            <person name="Tamura T."/>
        </authorList>
    </citation>
    <scope>NUCLEOTIDE SEQUENCE</scope>
    <source>
        <strain evidence="6">NBRC 107355</strain>
    </source>
</reference>
<keyword evidence="2 3" id="KW-0233">DNA recombination</keyword>
<evidence type="ECO:0000256" key="2">
    <source>
        <dbReference type="ARBA" id="ARBA00023172"/>
    </source>
</evidence>
<evidence type="ECO:0000313" key="7">
    <source>
        <dbReference type="Proteomes" id="UP000612808"/>
    </source>
</evidence>
<dbReference type="AlphaFoldDB" id="A0A8J3ND22"/>
<dbReference type="InterPro" id="IPR009187">
    <property type="entry name" value="Prok_Ku"/>
</dbReference>
<dbReference type="FunFam" id="2.40.290.10:FF:000004">
    <property type="entry name" value="Non-homologous end joining protein Ku"/>
    <property type="match status" value="1"/>
</dbReference>
<proteinExistence type="inferred from homology"/>
<name>A0A8J3ND22_9ACTN</name>
<dbReference type="NCBIfam" id="TIGR02772">
    <property type="entry name" value="Ku_bact"/>
    <property type="match status" value="1"/>
</dbReference>
<evidence type="ECO:0000256" key="1">
    <source>
        <dbReference type="ARBA" id="ARBA00023125"/>
    </source>
</evidence>
<dbReference type="RefSeq" id="WP_203658394.1">
    <property type="nucleotide sequence ID" value="NZ_BAAAZM010000013.1"/>
</dbReference>
<keyword evidence="3" id="KW-0227">DNA damage</keyword>
<evidence type="ECO:0000313" key="6">
    <source>
        <dbReference type="EMBL" id="GID12412.1"/>
    </source>
</evidence>
<evidence type="ECO:0000256" key="4">
    <source>
        <dbReference type="SAM" id="MobiDB-lite"/>
    </source>
</evidence>
<comment type="subunit">
    <text evidence="3">Homodimer. Interacts with LigD.</text>
</comment>
<organism evidence="6 7">
    <name type="scientific">Actinocatenispora rupis</name>
    <dbReference type="NCBI Taxonomy" id="519421"/>
    <lineage>
        <taxon>Bacteria</taxon>
        <taxon>Bacillati</taxon>
        <taxon>Actinomycetota</taxon>
        <taxon>Actinomycetes</taxon>
        <taxon>Micromonosporales</taxon>
        <taxon>Micromonosporaceae</taxon>
        <taxon>Actinocatenispora</taxon>
    </lineage>
</organism>
<feature type="compositionally biased region" description="Basic and acidic residues" evidence="4">
    <location>
        <begin position="320"/>
        <end position="333"/>
    </location>
</feature>
<comment type="caution">
    <text evidence="6">The sequence shown here is derived from an EMBL/GenBank/DDBJ whole genome shotgun (WGS) entry which is preliminary data.</text>
</comment>
<sequence length="364" mass="39956">MARPMWSGSLSFGLVNVGVRMYSATEDHSPRFNQFQRGTSDRIRYRRVNERTGEDVEYDDIVRGAHLGGDEYVLLEQDELDAVAPGRSRSLEITDFVPGPDIDPIMYESTYYLAPRGEESTTAYALLRDALRASDRVGIATFVLRGKEHLAAVRPYRNVLALSTVHFADEVRDPDATLGDEPPPRTRSDDKQLKVAEQLIESMTERWQPEQYHDSYRERVDELIEAKRAGREVVEEAAPPEDTKVTDLMSALRDSVRARSSSSGGTGRRGSGSADGRRRSGGGRGSGGAGGRRRSGGERGSGERRPAAARKAGGGRAKRTKADGGAKLADASKSELMDLARKLDVSGRSGMTRDQLERAVRRAS</sequence>
<protein>
    <recommendedName>
        <fullName evidence="3">Non-homologous end joining protein Ku</fullName>
    </recommendedName>
</protein>
<dbReference type="EMBL" id="BOMB01000019">
    <property type="protein sequence ID" value="GID12412.1"/>
    <property type="molecule type" value="Genomic_DNA"/>
</dbReference>
<feature type="compositionally biased region" description="Basic and acidic residues" evidence="4">
    <location>
        <begin position="295"/>
        <end position="306"/>
    </location>
</feature>
<dbReference type="SMART" id="SM00559">
    <property type="entry name" value="Ku78"/>
    <property type="match status" value="1"/>
</dbReference>
<dbReference type="SUPFAM" id="SSF100939">
    <property type="entry name" value="SPOC domain-like"/>
    <property type="match status" value="1"/>
</dbReference>
<dbReference type="Proteomes" id="UP000612808">
    <property type="component" value="Unassembled WGS sequence"/>
</dbReference>
<dbReference type="PANTHER" id="PTHR41251:SF1">
    <property type="entry name" value="NON-HOMOLOGOUS END JOINING PROTEIN KU"/>
    <property type="match status" value="1"/>
</dbReference>
<keyword evidence="1 3" id="KW-0238">DNA-binding</keyword>
<accession>A0A8J3ND22</accession>
<dbReference type="PANTHER" id="PTHR41251">
    <property type="entry name" value="NON-HOMOLOGOUS END JOINING PROTEIN KU"/>
    <property type="match status" value="1"/>
</dbReference>
<keyword evidence="3" id="KW-0234">DNA repair</keyword>
<dbReference type="GO" id="GO:0003690">
    <property type="term" value="F:double-stranded DNA binding"/>
    <property type="evidence" value="ECO:0007669"/>
    <property type="project" value="UniProtKB-UniRule"/>
</dbReference>
<gene>
    <name evidence="6" type="primary">ku_1</name>
    <name evidence="3" type="synonym">ku</name>
    <name evidence="6" type="ORF">Aru02nite_33010</name>
</gene>
<dbReference type="Pfam" id="PF02735">
    <property type="entry name" value="Ku"/>
    <property type="match status" value="1"/>
</dbReference>
<comment type="similarity">
    <text evidence="3">Belongs to the prokaryotic Ku family.</text>
</comment>
<dbReference type="GO" id="GO:0006303">
    <property type="term" value="P:double-strand break repair via nonhomologous end joining"/>
    <property type="evidence" value="ECO:0007669"/>
    <property type="project" value="UniProtKB-UniRule"/>
</dbReference>
<dbReference type="InterPro" id="IPR016194">
    <property type="entry name" value="SPOC-like_C_dom_sf"/>
</dbReference>
<dbReference type="InterPro" id="IPR006164">
    <property type="entry name" value="DNA_bd_Ku70/Ku80"/>
</dbReference>